<proteinExistence type="predicted"/>
<reference evidence="1 2" key="1">
    <citation type="submission" date="2015-01" db="EMBL/GenBank/DDBJ databases">
        <title>Genome of allotetraploid Gossypium barbadense reveals genomic plasticity and fiber elongation in cotton evolution.</title>
        <authorList>
            <person name="Chen X."/>
            <person name="Liu X."/>
            <person name="Zhao B."/>
            <person name="Zheng H."/>
            <person name="Hu Y."/>
            <person name="Lu G."/>
            <person name="Yang C."/>
            <person name="Chen J."/>
            <person name="Shan C."/>
            <person name="Zhang L."/>
            <person name="Zhou Y."/>
            <person name="Wang L."/>
            <person name="Guo W."/>
            <person name="Bai Y."/>
            <person name="Ruan J."/>
            <person name="Shangguan X."/>
            <person name="Mao Y."/>
            <person name="Jiang J."/>
            <person name="Zhu Y."/>
            <person name="Lei J."/>
            <person name="Kang H."/>
            <person name="Chen S."/>
            <person name="He X."/>
            <person name="Wang R."/>
            <person name="Wang Y."/>
            <person name="Chen J."/>
            <person name="Wang L."/>
            <person name="Yu S."/>
            <person name="Wang B."/>
            <person name="Wei J."/>
            <person name="Song S."/>
            <person name="Lu X."/>
            <person name="Gao Z."/>
            <person name="Gu W."/>
            <person name="Deng X."/>
            <person name="Ma D."/>
            <person name="Wang S."/>
            <person name="Liang W."/>
            <person name="Fang L."/>
            <person name="Cai C."/>
            <person name="Zhu X."/>
            <person name="Zhou B."/>
            <person name="Zhang Y."/>
            <person name="Chen Z."/>
            <person name="Xu S."/>
            <person name="Zhu R."/>
            <person name="Wang S."/>
            <person name="Zhang T."/>
            <person name="Zhao G."/>
        </authorList>
    </citation>
    <scope>NUCLEOTIDE SEQUENCE [LARGE SCALE GENOMIC DNA]</scope>
    <source>
        <strain evidence="2">cv. Xinhai21</strain>
        <tissue evidence="1">Leaf</tissue>
    </source>
</reference>
<evidence type="ECO:0000313" key="1">
    <source>
        <dbReference type="EMBL" id="PPR85217.1"/>
    </source>
</evidence>
<accession>A0A2P5W2C8</accession>
<evidence type="ECO:0000313" key="2">
    <source>
        <dbReference type="Proteomes" id="UP000239757"/>
    </source>
</evidence>
<protein>
    <submittedName>
        <fullName evidence="1">Uncharacterized protein</fullName>
    </submittedName>
</protein>
<organism evidence="1 2">
    <name type="scientific">Gossypium barbadense</name>
    <name type="common">Sea Island cotton</name>
    <name type="synonym">Hibiscus barbadensis</name>
    <dbReference type="NCBI Taxonomy" id="3634"/>
    <lineage>
        <taxon>Eukaryota</taxon>
        <taxon>Viridiplantae</taxon>
        <taxon>Streptophyta</taxon>
        <taxon>Embryophyta</taxon>
        <taxon>Tracheophyta</taxon>
        <taxon>Spermatophyta</taxon>
        <taxon>Magnoliopsida</taxon>
        <taxon>eudicotyledons</taxon>
        <taxon>Gunneridae</taxon>
        <taxon>Pentapetalae</taxon>
        <taxon>rosids</taxon>
        <taxon>malvids</taxon>
        <taxon>Malvales</taxon>
        <taxon>Malvaceae</taxon>
        <taxon>Malvoideae</taxon>
        <taxon>Gossypium</taxon>
    </lineage>
</organism>
<gene>
    <name evidence="1" type="ORF">GOBAR_AA35469</name>
</gene>
<dbReference type="EMBL" id="KZ669495">
    <property type="protein sequence ID" value="PPR85217.1"/>
    <property type="molecule type" value="Genomic_DNA"/>
</dbReference>
<name>A0A2P5W2C8_GOSBA</name>
<dbReference type="AlphaFoldDB" id="A0A2P5W2C8"/>
<sequence length="103" mass="11789">MKELPVETAENEDLLKQIINTRQCHREWTLLEMQLKFKVVWISGDQARLLSRRIHEGFPETTSILDIVFVILVKVGFVPRAARVGTSISVGCAWAFFSHIQGH</sequence>
<dbReference type="Proteomes" id="UP000239757">
    <property type="component" value="Unassembled WGS sequence"/>
</dbReference>